<evidence type="ECO:0000259" key="2">
    <source>
        <dbReference type="PROSITE" id="PS50217"/>
    </source>
</evidence>
<dbReference type="Pfam" id="PF07716">
    <property type="entry name" value="bZIP_2"/>
    <property type="match status" value="1"/>
</dbReference>
<dbReference type="GO" id="GO:0003700">
    <property type="term" value="F:DNA-binding transcription factor activity"/>
    <property type="evidence" value="ECO:0007669"/>
    <property type="project" value="InterPro"/>
</dbReference>
<accession>A0A1Y1XW37</accession>
<dbReference type="AlphaFoldDB" id="A0A1Y1XW37"/>
<sequence>MITEPLPTPTPIHTLMDQFANGKNGAMNEGAEFNPVFSADYLSNSDNDADPLHYDNSNISDTHNSVSEDEFLMNYNFGSNVVTQPNFTHDMIAQSSLAPSADFDSRLSSSKFDWSSFSNPGPNGPIPGVPMSNMPILVSNPFDPTSQRRSSLPGDSDGADFAAIGDLNHRKRVFSWADMNHTSYFGPDMDFAQSVRRSSVNIPLQDVRNHASYMNPYAAKVPTHLNLAQPHPHPAPNSSEPNRHGFPLDEALSNSPSFPTEDVKHKTKSKKSRSAAMAAPEKKHLPNGVDSLGPEAPQQSVVERRLNRRRERNRLAARRSREKRTQFLRDLEGLNDSLRNENNALKGKLCEVLRELEMLRGSATQEGSSASNHS</sequence>
<dbReference type="EMBL" id="MCFE01000407">
    <property type="protein sequence ID" value="ORX89991.1"/>
    <property type="molecule type" value="Genomic_DNA"/>
</dbReference>
<protein>
    <recommendedName>
        <fullName evidence="2">BZIP domain-containing protein</fullName>
    </recommendedName>
</protein>
<reference evidence="3 4" key="1">
    <citation type="submission" date="2016-07" db="EMBL/GenBank/DDBJ databases">
        <title>Pervasive Adenine N6-methylation of Active Genes in Fungi.</title>
        <authorList>
            <consortium name="DOE Joint Genome Institute"/>
            <person name="Mondo S.J."/>
            <person name="Dannebaum R.O."/>
            <person name="Kuo R.C."/>
            <person name="Labutti K."/>
            <person name="Haridas S."/>
            <person name="Kuo A."/>
            <person name="Salamov A."/>
            <person name="Ahrendt S.R."/>
            <person name="Lipzen A."/>
            <person name="Sullivan W."/>
            <person name="Andreopoulos W.B."/>
            <person name="Clum A."/>
            <person name="Lindquist E."/>
            <person name="Daum C."/>
            <person name="Ramamoorthy G.K."/>
            <person name="Gryganskyi A."/>
            <person name="Culley D."/>
            <person name="Magnuson J.K."/>
            <person name="James T.Y."/>
            <person name="O'Malley M.A."/>
            <person name="Stajich J.E."/>
            <person name="Spatafora J.W."/>
            <person name="Visel A."/>
            <person name="Grigoriev I.V."/>
        </authorList>
    </citation>
    <scope>NUCLEOTIDE SEQUENCE [LARGE SCALE GENOMIC DNA]</scope>
    <source>
        <strain evidence="3 4">CBS 931.73</strain>
    </source>
</reference>
<evidence type="ECO:0000313" key="4">
    <source>
        <dbReference type="Proteomes" id="UP000193498"/>
    </source>
</evidence>
<dbReference type="InParanoid" id="A0A1Y1XW37"/>
<dbReference type="InterPro" id="IPR046347">
    <property type="entry name" value="bZIP_sf"/>
</dbReference>
<name>A0A1Y1XW37_9FUNG</name>
<feature type="domain" description="BZIP" evidence="2">
    <location>
        <begin position="303"/>
        <end position="360"/>
    </location>
</feature>
<proteinExistence type="predicted"/>
<dbReference type="SUPFAM" id="SSF57959">
    <property type="entry name" value="Leucine zipper domain"/>
    <property type="match status" value="1"/>
</dbReference>
<evidence type="ECO:0000313" key="3">
    <source>
        <dbReference type="EMBL" id="ORX89991.1"/>
    </source>
</evidence>
<dbReference type="PROSITE" id="PS50217">
    <property type="entry name" value="BZIP"/>
    <property type="match status" value="1"/>
</dbReference>
<dbReference type="PROSITE" id="PS00036">
    <property type="entry name" value="BZIP_BASIC"/>
    <property type="match status" value="1"/>
</dbReference>
<gene>
    <name evidence="3" type="ORF">K493DRAFT_305312</name>
</gene>
<dbReference type="SMART" id="SM00338">
    <property type="entry name" value="BRLZ"/>
    <property type="match status" value="1"/>
</dbReference>
<evidence type="ECO:0000256" key="1">
    <source>
        <dbReference type="SAM" id="MobiDB-lite"/>
    </source>
</evidence>
<comment type="caution">
    <text evidence="3">The sequence shown here is derived from an EMBL/GenBank/DDBJ whole genome shotgun (WGS) entry which is preliminary data.</text>
</comment>
<dbReference type="Proteomes" id="UP000193498">
    <property type="component" value="Unassembled WGS sequence"/>
</dbReference>
<keyword evidence="4" id="KW-1185">Reference proteome</keyword>
<dbReference type="Gene3D" id="1.20.5.170">
    <property type="match status" value="1"/>
</dbReference>
<feature type="compositionally biased region" description="Basic residues" evidence="1">
    <location>
        <begin position="306"/>
        <end position="322"/>
    </location>
</feature>
<dbReference type="STRING" id="1314790.A0A1Y1XW37"/>
<organism evidence="3 4">
    <name type="scientific">Basidiobolus meristosporus CBS 931.73</name>
    <dbReference type="NCBI Taxonomy" id="1314790"/>
    <lineage>
        <taxon>Eukaryota</taxon>
        <taxon>Fungi</taxon>
        <taxon>Fungi incertae sedis</taxon>
        <taxon>Zoopagomycota</taxon>
        <taxon>Entomophthoromycotina</taxon>
        <taxon>Basidiobolomycetes</taxon>
        <taxon>Basidiobolales</taxon>
        <taxon>Basidiobolaceae</taxon>
        <taxon>Basidiobolus</taxon>
    </lineage>
</organism>
<dbReference type="InterPro" id="IPR004827">
    <property type="entry name" value="bZIP"/>
</dbReference>
<feature type="region of interest" description="Disordered" evidence="1">
    <location>
        <begin position="226"/>
        <end position="322"/>
    </location>
</feature>